<keyword evidence="1" id="KW-1133">Transmembrane helix</keyword>
<dbReference type="AlphaFoldDB" id="E5BEI2"/>
<protein>
    <recommendedName>
        <fullName evidence="4">Lipoprotein</fullName>
    </recommendedName>
</protein>
<sequence>MIIMKKNIYSYILYLCLAFIFSACTVIDINQASTYASKRQYHYSLLQLDSYLKKGNEVDPKVLQKYEQFWNEGNRYYDAIIQQMGIADLKQISLAKERKLLMHRHFASLPETIKSKLSSNIYTPMNITKLQKEAVDSYISLGDLIGNSSYSKRLHQNYAYEKAMKYSPNPSLDLQQKWNFSKNNLERNIYVRWNGYTDSFFQNILVTKIQNLLIDSDLFILGRSQNAQIYFDVDIENYQFSNNPASLKTETKYKEISVSYQEEKIKVPYQELTFTKKWYLSYILRYQLVDKNGNIIFSGYKPCKNQEEKIWKQFVVLDSRYPLNLPRNEQEPQGKMEEEFITDSFISSLKEIQFKLNKLSNY</sequence>
<gene>
    <name evidence="2" type="ORF">FSBG_00010</name>
</gene>
<reference evidence="2 3" key="1">
    <citation type="submission" date="2009-02" db="EMBL/GenBank/DDBJ databases">
        <title>The Genome Sequence of Fusobacterium sp. 3_1_5R.</title>
        <authorList>
            <consortium name="The Broad Institute Genome Sequencing Platform"/>
            <person name="Ward D."/>
            <person name="Young S.K."/>
            <person name="Kodira C.D."/>
            <person name="Zeng Q."/>
            <person name="Koehrsen M."/>
            <person name="Alvarado L."/>
            <person name="Berlin A."/>
            <person name="Borenstein D."/>
            <person name="Chen Z."/>
            <person name="Engels R."/>
            <person name="Freedman E."/>
            <person name="Gellesch M."/>
            <person name="Goldberg J."/>
            <person name="Griggs A."/>
            <person name="Gujja S."/>
            <person name="Heiman D."/>
            <person name="Hepburn T."/>
            <person name="Howarth C."/>
            <person name="Jen D."/>
            <person name="Larson L."/>
            <person name="Lewis B."/>
            <person name="Mehta T."/>
            <person name="Park D."/>
            <person name="Pearson M."/>
            <person name="Roberts A."/>
            <person name="Saif S."/>
            <person name="Shea T."/>
            <person name="Shenoy N."/>
            <person name="Sisk P."/>
            <person name="Stolte C."/>
            <person name="Sykes S."/>
            <person name="Walk T."/>
            <person name="White J."/>
            <person name="Yandava C."/>
            <person name="Allen-Vercoe E."/>
            <person name="Strauss J."/>
            <person name="Ambrose C."/>
            <person name="Lander E."/>
            <person name="Nusbaum C."/>
            <person name="Galagan J."/>
            <person name="Birren B."/>
        </authorList>
    </citation>
    <scope>NUCLEOTIDE SEQUENCE [LARGE SCALE GENOMIC DNA]</scope>
    <source>
        <strain evidence="2 3">3_1_5R</strain>
    </source>
</reference>
<proteinExistence type="predicted"/>
<evidence type="ECO:0000313" key="3">
    <source>
        <dbReference type="Proteomes" id="UP000002975"/>
    </source>
</evidence>
<evidence type="ECO:0000313" key="2">
    <source>
        <dbReference type="EMBL" id="EFS20513.1"/>
    </source>
</evidence>
<keyword evidence="1" id="KW-0812">Transmembrane</keyword>
<name>E5BEI2_9FUSO</name>
<keyword evidence="1" id="KW-0472">Membrane</keyword>
<dbReference type="PROSITE" id="PS51257">
    <property type="entry name" value="PROKAR_LIPOPROTEIN"/>
    <property type="match status" value="1"/>
</dbReference>
<evidence type="ECO:0008006" key="4">
    <source>
        <dbReference type="Google" id="ProtNLM"/>
    </source>
</evidence>
<dbReference type="Proteomes" id="UP000002975">
    <property type="component" value="Unassembled WGS sequence"/>
</dbReference>
<dbReference type="BioCyc" id="FSP469605-HMP:GTSP-11-MONOMER"/>
<accession>E5BEI2</accession>
<dbReference type="EMBL" id="GG657971">
    <property type="protein sequence ID" value="EFS20513.1"/>
    <property type="molecule type" value="Genomic_DNA"/>
</dbReference>
<dbReference type="HOGENOM" id="CLU_741366_0_0_0"/>
<feature type="transmembrane region" description="Helical" evidence="1">
    <location>
        <begin position="12"/>
        <end position="29"/>
    </location>
</feature>
<keyword evidence="3" id="KW-1185">Reference proteome</keyword>
<evidence type="ECO:0000256" key="1">
    <source>
        <dbReference type="SAM" id="Phobius"/>
    </source>
</evidence>
<organism evidence="2 3">
    <name type="scientific">Fusobacterium gonidiaformans 3-1-5R</name>
    <dbReference type="NCBI Taxonomy" id="469605"/>
    <lineage>
        <taxon>Bacteria</taxon>
        <taxon>Fusobacteriati</taxon>
        <taxon>Fusobacteriota</taxon>
        <taxon>Fusobacteriia</taxon>
        <taxon>Fusobacteriales</taxon>
        <taxon>Fusobacteriaceae</taxon>
        <taxon>Fusobacterium</taxon>
    </lineage>
</organism>